<keyword evidence="2" id="KW-1133">Transmembrane helix</keyword>
<feature type="compositionally biased region" description="Low complexity" evidence="1">
    <location>
        <begin position="128"/>
        <end position="140"/>
    </location>
</feature>
<evidence type="ECO:0000313" key="4">
    <source>
        <dbReference type="Proteomes" id="UP000786560"/>
    </source>
</evidence>
<accession>A0A921IYV8</accession>
<reference evidence="3" key="2">
    <citation type="submission" date="2021-09" db="EMBL/GenBank/DDBJ databases">
        <authorList>
            <person name="Gilroy R."/>
        </authorList>
    </citation>
    <scope>NUCLEOTIDE SEQUENCE</scope>
    <source>
        <strain evidence="3">ChiBcolR7-4860</strain>
    </source>
</reference>
<evidence type="ECO:0000256" key="2">
    <source>
        <dbReference type="SAM" id="Phobius"/>
    </source>
</evidence>
<dbReference type="RefSeq" id="WP_278710865.1">
    <property type="nucleotide sequence ID" value="NZ_DYUX01000010.1"/>
</dbReference>
<evidence type="ECO:0000256" key="1">
    <source>
        <dbReference type="SAM" id="MobiDB-lite"/>
    </source>
</evidence>
<feature type="compositionally biased region" description="Low complexity" evidence="1">
    <location>
        <begin position="236"/>
        <end position="249"/>
    </location>
</feature>
<feature type="transmembrane region" description="Helical" evidence="2">
    <location>
        <begin position="165"/>
        <end position="188"/>
    </location>
</feature>
<feature type="compositionally biased region" description="Low complexity" evidence="1">
    <location>
        <begin position="256"/>
        <end position="282"/>
    </location>
</feature>
<protein>
    <submittedName>
        <fullName evidence="3">Uncharacterized protein</fullName>
    </submittedName>
</protein>
<dbReference type="AlphaFoldDB" id="A0A921IYV8"/>
<reference evidence="3" key="1">
    <citation type="journal article" date="2021" name="PeerJ">
        <title>Extensive microbial diversity within the chicken gut microbiome revealed by metagenomics and culture.</title>
        <authorList>
            <person name="Gilroy R."/>
            <person name="Ravi A."/>
            <person name="Getino M."/>
            <person name="Pursley I."/>
            <person name="Horton D.L."/>
            <person name="Alikhan N.F."/>
            <person name="Baker D."/>
            <person name="Gharbi K."/>
            <person name="Hall N."/>
            <person name="Watson M."/>
            <person name="Adriaenssens E.M."/>
            <person name="Foster-Nyarko E."/>
            <person name="Jarju S."/>
            <person name="Secka A."/>
            <person name="Antonio M."/>
            <person name="Oren A."/>
            <person name="Chaudhuri R.R."/>
            <person name="La Ragione R."/>
            <person name="Hildebrand F."/>
            <person name="Pallen M.J."/>
        </authorList>
    </citation>
    <scope>NUCLEOTIDE SEQUENCE</scope>
    <source>
        <strain evidence="3">ChiBcolR7-4860</strain>
    </source>
</reference>
<sequence>MRNFFKGLSVTQLSAGALAAVTSFLLSAKIGIAGSVIGVAVGSIVSAVASQIYQNVLKASSEKLQNAVPFHATDGADGADGADGLEGEMAVSADDASTRLDAIAESAAEPVAATQTMPVTGRVVRGSASVSRRDGVSSGAAEVGRNRSGVNRQRGTAASAKAKRVAILVAIGSALVAVAVTAGIILAVTQGQGTDSVVRDWVDRSYTERPIGPVDGGDRDREPEDGAAGTDGGTTGSDPSTNTPDTTDGNTGGASGSNDSGASGTTTPQPDGESSTDGTTDSGTEDGSVDGSTGVDGSSQSGGTPQESTDTGTQGTTGSNTSSGSSGSSTSGTDTAGK</sequence>
<dbReference type="Proteomes" id="UP000786560">
    <property type="component" value="Unassembled WGS sequence"/>
</dbReference>
<name>A0A921IYV8_9BIFI</name>
<gene>
    <name evidence="3" type="ORF">K8U73_02215</name>
</gene>
<feature type="compositionally biased region" description="Low complexity" evidence="1">
    <location>
        <begin position="289"/>
        <end position="338"/>
    </location>
</feature>
<feature type="region of interest" description="Disordered" evidence="1">
    <location>
        <begin position="207"/>
        <end position="338"/>
    </location>
</feature>
<organism evidence="3 4">
    <name type="scientific">Bifidobacterium pullorum subsp. gallinarum</name>
    <dbReference type="NCBI Taxonomy" id="78344"/>
    <lineage>
        <taxon>Bacteria</taxon>
        <taxon>Bacillati</taxon>
        <taxon>Actinomycetota</taxon>
        <taxon>Actinomycetes</taxon>
        <taxon>Bifidobacteriales</taxon>
        <taxon>Bifidobacteriaceae</taxon>
        <taxon>Bifidobacterium</taxon>
    </lineage>
</organism>
<proteinExistence type="predicted"/>
<keyword evidence="2" id="KW-0472">Membrane</keyword>
<feature type="transmembrane region" description="Helical" evidence="2">
    <location>
        <begin position="29"/>
        <end position="53"/>
    </location>
</feature>
<keyword evidence="2" id="KW-0812">Transmembrane</keyword>
<dbReference type="EMBL" id="DYUX01000010">
    <property type="protein sequence ID" value="HJG41198.1"/>
    <property type="molecule type" value="Genomic_DNA"/>
</dbReference>
<feature type="region of interest" description="Disordered" evidence="1">
    <location>
        <begin position="128"/>
        <end position="157"/>
    </location>
</feature>
<evidence type="ECO:0000313" key="3">
    <source>
        <dbReference type="EMBL" id="HJG41198.1"/>
    </source>
</evidence>
<comment type="caution">
    <text evidence="3">The sequence shown here is derived from an EMBL/GenBank/DDBJ whole genome shotgun (WGS) entry which is preliminary data.</text>
</comment>